<evidence type="ECO:0000259" key="6">
    <source>
        <dbReference type="PROSITE" id="PS50811"/>
    </source>
</evidence>
<dbReference type="Proteomes" id="UP000030748">
    <property type="component" value="Unassembled WGS sequence"/>
</dbReference>
<dbReference type="GO" id="GO:0005634">
    <property type="term" value="C:nucleus"/>
    <property type="evidence" value="ECO:0000318"/>
    <property type="project" value="GO_Central"/>
</dbReference>
<dbReference type="PROSITE" id="PS50811">
    <property type="entry name" value="WRKY"/>
    <property type="match status" value="1"/>
</dbReference>
<evidence type="ECO:0000256" key="2">
    <source>
        <dbReference type="ARBA" id="ARBA00023015"/>
    </source>
</evidence>
<dbReference type="PANTHER" id="PTHR31221:SF42">
    <property type="entry name" value="WRKY TRANSCRIPTION FACTOR 49-RELATED"/>
    <property type="match status" value="1"/>
</dbReference>
<dbReference type="STRING" id="4155.A0A022RPL4"/>
<reference evidence="7 8" key="1">
    <citation type="journal article" date="2013" name="Proc. Natl. Acad. Sci. U.S.A.">
        <title>Fine-scale variation in meiotic recombination in Mimulus inferred from population shotgun sequencing.</title>
        <authorList>
            <person name="Hellsten U."/>
            <person name="Wright K.M."/>
            <person name="Jenkins J."/>
            <person name="Shu S."/>
            <person name="Yuan Y."/>
            <person name="Wessler S.R."/>
            <person name="Schmutz J."/>
            <person name="Willis J.H."/>
            <person name="Rokhsar D.S."/>
        </authorList>
    </citation>
    <scope>NUCLEOTIDE SEQUENCE [LARGE SCALE GENOMIC DNA]</scope>
    <source>
        <strain evidence="8">cv. DUN x IM62</strain>
    </source>
</reference>
<dbReference type="Pfam" id="PF03106">
    <property type="entry name" value="WRKY"/>
    <property type="match status" value="1"/>
</dbReference>
<evidence type="ECO:0000256" key="5">
    <source>
        <dbReference type="ARBA" id="ARBA00023242"/>
    </source>
</evidence>
<keyword evidence="3" id="KW-0238">DNA-binding</keyword>
<proteinExistence type="predicted"/>
<dbReference type="EMBL" id="KI630319">
    <property type="protein sequence ID" value="EYU41738.1"/>
    <property type="molecule type" value="Genomic_DNA"/>
</dbReference>
<keyword evidence="5" id="KW-0539">Nucleus</keyword>
<dbReference type="InterPro" id="IPR036576">
    <property type="entry name" value="WRKY_dom_sf"/>
</dbReference>
<sequence length="177" mass="20361">MDELIKLTGGSSTAYEDELVKELFDDVSPFFMQPHHHSLIMESNFIPSTYSQIPSPVYSGPTVEDIETALSYTNYGIHSTFHHEAVSEADRMLMVNNNNNQNKVNDYYNNNNNNDQSSKYTLRIKSCGNNVMADDGYKWRKYGQKSIKNSPNPRFNKFNSLIFLNCIIFKYIVLTSM</sequence>
<accession>A0A022RPL4</accession>
<protein>
    <recommendedName>
        <fullName evidence="6">WRKY domain-containing protein</fullName>
    </recommendedName>
</protein>
<dbReference type="GO" id="GO:0006355">
    <property type="term" value="P:regulation of DNA-templated transcription"/>
    <property type="evidence" value="ECO:0000318"/>
    <property type="project" value="GO_Central"/>
</dbReference>
<name>A0A022RPL4_ERYGU</name>
<dbReference type="eggNOG" id="ENOG502R1XV">
    <property type="taxonomic scope" value="Eukaryota"/>
</dbReference>
<dbReference type="Gene3D" id="2.20.25.80">
    <property type="entry name" value="WRKY domain"/>
    <property type="match status" value="1"/>
</dbReference>
<evidence type="ECO:0000313" key="7">
    <source>
        <dbReference type="EMBL" id="EYU41738.1"/>
    </source>
</evidence>
<evidence type="ECO:0000256" key="3">
    <source>
        <dbReference type="ARBA" id="ARBA00023125"/>
    </source>
</evidence>
<dbReference type="PANTHER" id="PTHR31221">
    <property type="entry name" value="WRKY TRANSCRIPTION FACTOR PROTEIN 1-RELATED"/>
    <property type="match status" value="1"/>
</dbReference>
<dbReference type="InterPro" id="IPR003657">
    <property type="entry name" value="WRKY_dom"/>
</dbReference>
<keyword evidence="8" id="KW-1185">Reference proteome</keyword>
<dbReference type="InterPro" id="IPR044810">
    <property type="entry name" value="WRKY_plant"/>
</dbReference>
<dbReference type="SUPFAM" id="SSF118290">
    <property type="entry name" value="WRKY DNA-binding domain"/>
    <property type="match status" value="1"/>
</dbReference>
<keyword evidence="4" id="KW-0804">Transcription</keyword>
<evidence type="ECO:0000313" key="8">
    <source>
        <dbReference type="Proteomes" id="UP000030748"/>
    </source>
</evidence>
<organism evidence="7 8">
    <name type="scientific">Erythranthe guttata</name>
    <name type="common">Yellow monkey flower</name>
    <name type="synonym">Mimulus guttatus</name>
    <dbReference type="NCBI Taxonomy" id="4155"/>
    <lineage>
        <taxon>Eukaryota</taxon>
        <taxon>Viridiplantae</taxon>
        <taxon>Streptophyta</taxon>
        <taxon>Embryophyta</taxon>
        <taxon>Tracheophyta</taxon>
        <taxon>Spermatophyta</taxon>
        <taxon>Magnoliopsida</taxon>
        <taxon>eudicotyledons</taxon>
        <taxon>Gunneridae</taxon>
        <taxon>Pentapetalae</taxon>
        <taxon>asterids</taxon>
        <taxon>lamiids</taxon>
        <taxon>Lamiales</taxon>
        <taxon>Phrymaceae</taxon>
        <taxon>Erythranthe</taxon>
    </lineage>
</organism>
<dbReference type="AlphaFoldDB" id="A0A022RPL4"/>
<feature type="domain" description="WRKY" evidence="6">
    <location>
        <begin position="128"/>
        <end position="177"/>
    </location>
</feature>
<keyword evidence="2" id="KW-0805">Transcription regulation</keyword>
<dbReference type="GO" id="GO:0000976">
    <property type="term" value="F:transcription cis-regulatory region binding"/>
    <property type="evidence" value="ECO:0000318"/>
    <property type="project" value="GO_Central"/>
</dbReference>
<evidence type="ECO:0000256" key="4">
    <source>
        <dbReference type="ARBA" id="ARBA00023163"/>
    </source>
</evidence>
<evidence type="ECO:0000256" key="1">
    <source>
        <dbReference type="ARBA" id="ARBA00004123"/>
    </source>
</evidence>
<gene>
    <name evidence="7" type="ORF">MIMGU_mgv1a014828mg</name>
</gene>
<dbReference type="GO" id="GO:0003700">
    <property type="term" value="F:DNA-binding transcription factor activity"/>
    <property type="evidence" value="ECO:0000318"/>
    <property type="project" value="GO_Central"/>
</dbReference>
<comment type="subcellular location">
    <subcellularLocation>
        <location evidence="1">Nucleus</location>
    </subcellularLocation>
</comment>
<dbReference type="SMART" id="SM00774">
    <property type="entry name" value="WRKY"/>
    <property type="match status" value="1"/>
</dbReference>